<dbReference type="RefSeq" id="WP_182548029.1">
    <property type="nucleotide sequence ID" value="NZ_JACGXN010000001.1"/>
</dbReference>
<keyword evidence="2" id="KW-0012">Acyltransferase</keyword>
<sequence>MSSISIRPAQPEDRSLITGVVEDAFEGPDEARLVQQLSNNGDIVLELVASLDGILVGHILFSRLRVEGENSFDAVALAPLSVASNHHGKGIGSALINAAHEQLVLLGETLSVVLGDPGYYGRFGYTTARASGFASQYQGEYLQAQTFGHAPLSGTLVYAKAFEGL</sequence>
<dbReference type="EMBL" id="JACGXN010000001">
    <property type="protein sequence ID" value="MBA8877351.1"/>
    <property type="molecule type" value="Genomic_DNA"/>
</dbReference>
<protein>
    <submittedName>
        <fullName evidence="2">Putative acetyltransferase</fullName>
        <ecNumber evidence="2">2.3.1.-</ecNumber>
    </submittedName>
</protein>
<dbReference type="InterPro" id="IPR000182">
    <property type="entry name" value="GNAT_dom"/>
</dbReference>
<gene>
    <name evidence="2" type="ORF">FHW16_001033</name>
</gene>
<evidence type="ECO:0000313" key="3">
    <source>
        <dbReference type="Proteomes" id="UP000549052"/>
    </source>
</evidence>
<comment type="caution">
    <text evidence="2">The sequence shown here is derived from an EMBL/GenBank/DDBJ whole genome shotgun (WGS) entry which is preliminary data.</text>
</comment>
<keyword evidence="2" id="KW-0808">Transferase</keyword>
<reference evidence="2 3" key="1">
    <citation type="submission" date="2020-07" db="EMBL/GenBank/DDBJ databases">
        <title>Genomic Encyclopedia of Type Strains, Phase IV (KMG-V): Genome sequencing to study the core and pangenomes of soil and plant-associated prokaryotes.</title>
        <authorList>
            <person name="Whitman W."/>
        </authorList>
    </citation>
    <scope>NUCLEOTIDE SEQUENCE [LARGE SCALE GENOMIC DNA]</scope>
    <source>
        <strain evidence="2 3">AN3</strain>
    </source>
</reference>
<dbReference type="PROSITE" id="PS51186">
    <property type="entry name" value="GNAT"/>
    <property type="match status" value="1"/>
</dbReference>
<dbReference type="SUPFAM" id="SSF55729">
    <property type="entry name" value="Acyl-CoA N-acyltransferases (Nat)"/>
    <property type="match status" value="1"/>
</dbReference>
<dbReference type="CDD" id="cd04301">
    <property type="entry name" value="NAT_SF"/>
    <property type="match status" value="1"/>
</dbReference>
<dbReference type="Proteomes" id="UP000549052">
    <property type="component" value="Unassembled WGS sequence"/>
</dbReference>
<evidence type="ECO:0000259" key="1">
    <source>
        <dbReference type="PROSITE" id="PS51186"/>
    </source>
</evidence>
<accession>A0A839EBR7</accession>
<feature type="domain" description="N-acetyltransferase" evidence="1">
    <location>
        <begin position="4"/>
        <end position="163"/>
    </location>
</feature>
<dbReference type="AlphaFoldDB" id="A0A839EBR7"/>
<proteinExistence type="predicted"/>
<dbReference type="InterPro" id="IPR016181">
    <property type="entry name" value="Acyl_CoA_acyltransferase"/>
</dbReference>
<organism evidence="2 3">
    <name type="scientific">Phyllobacterium myrsinacearum</name>
    <dbReference type="NCBI Taxonomy" id="28101"/>
    <lineage>
        <taxon>Bacteria</taxon>
        <taxon>Pseudomonadati</taxon>
        <taxon>Pseudomonadota</taxon>
        <taxon>Alphaproteobacteria</taxon>
        <taxon>Hyphomicrobiales</taxon>
        <taxon>Phyllobacteriaceae</taxon>
        <taxon>Phyllobacterium</taxon>
    </lineage>
</organism>
<name>A0A839EBR7_9HYPH</name>
<dbReference type="EC" id="2.3.1.-" evidence="2"/>
<keyword evidence="3" id="KW-1185">Reference proteome</keyword>
<dbReference type="GO" id="GO:0016747">
    <property type="term" value="F:acyltransferase activity, transferring groups other than amino-acyl groups"/>
    <property type="evidence" value="ECO:0007669"/>
    <property type="project" value="InterPro"/>
</dbReference>
<evidence type="ECO:0000313" key="2">
    <source>
        <dbReference type="EMBL" id="MBA8877351.1"/>
    </source>
</evidence>
<dbReference type="Gene3D" id="3.40.630.30">
    <property type="match status" value="1"/>
</dbReference>
<dbReference type="Pfam" id="PF13527">
    <property type="entry name" value="Acetyltransf_9"/>
    <property type="match status" value="1"/>
</dbReference>